<reference evidence="8 9" key="1">
    <citation type="journal article" date="2010" name="Nature">
        <title>Genome sequence of the palaeopolyploid soybean.</title>
        <authorList>
            <person name="Schmutz J."/>
            <person name="Cannon S.B."/>
            <person name="Schlueter J."/>
            <person name="Ma J."/>
            <person name="Mitros T."/>
            <person name="Nelson W."/>
            <person name="Hyten D.L."/>
            <person name="Song Q."/>
            <person name="Thelen J.J."/>
            <person name="Cheng J."/>
            <person name="Xu D."/>
            <person name="Hellsten U."/>
            <person name="May G.D."/>
            <person name="Yu Y."/>
            <person name="Sakurai T."/>
            <person name="Umezawa T."/>
            <person name="Bhattacharyya M.K."/>
            <person name="Sandhu D."/>
            <person name="Valliyodan B."/>
            <person name="Lindquist E."/>
            <person name="Peto M."/>
            <person name="Grant D."/>
            <person name="Shu S."/>
            <person name="Goodstein D."/>
            <person name="Barry K."/>
            <person name="Futrell-Griggs M."/>
            <person name="Abernathy B."/>
            <person name="Du J."/>
            <person name="Tian Z."/>
            <person name="Zhu L."/>
            <person name="Gill N."/>
            <person name="Joshi T."/>
            <person name="Libault M."/>
            <person name="Sethuraman A."/>
            <person name="Zhang X.-C."/>
            <person name="Shinozaki K."/>
            <person name="Nguyen H.T."/>
            <person name="Wing R.A."/>
            <person name="Cregan P."/>
            <person name="Specht J."/>
            <person name="Grimwood J."/>
            <person name="Rokhsar D."/>
            <person name="Stacey G."/>
            <person name="Shoemaker R.C."/>
            <person name="Jackson S.A."/>
        </authorList>
    </citation>
    <scope>NUCLEOTIDE SEQUENCE</scope>
    <source>
        <strain evidence="9">cv. Williams 82</strain>
        <tissue evidence="8">Callus</tissue>
    </source>
</reference>
<feature type="transmembrane region" description="Helical" evidence="5">
    <location>
        <begin position="185"/>
        <end position="207"/>
    </location>
</feature>
<dbReference type="GO" id="GO:0016020">
    <property type="term" value="C:membrane"/>
    <property type="evidence" value="ECO:0000318"/>
    <property type="project" value="GO_Central"/>
</dbReference>
<dbReference type="InterPro" id="IPR036259">
    <property type="entry name" value="MFS_trans_sf"/>
</dbReference>
<keyword evidence="3 5" id="KW-1133">Transmembrane helix</keyword>
<evidence type="ECO:0000313" key="8">
    <source>
        <dbReference type="EMBL" id="KRH25096.1"/>
    </source>
</evidence>
<feature type="transmembrane region" description="Helical" evidence="5">
    <location>
        <begin position="255"/>
        <end position="274"/>
    </location>
</feature>
<organism evidence="8">
    <name type="scientific">Glycine max</name>
    <name type="common">Soybean</name>
    <name type="synonym">Glycine hispida</name>
    <dbReference type="NCBI Taxonomy" id="3847"/>
    <lineage>
        <taxon>Eukaryota</taxon>
        <taxon>Viridiplantae</taxon>
        <taxon>Streptophyta</taxon>
        <taxon>Embryophyta</taxon>
        <taxon>Tracheophyta</taxon>
        <taxon>Spermatophyta</taxon>
        <taxon>Magnoliopsida</taxon>
        <taxon>eudicotyledons</taxon>
        <taxon>Gunneridae</taxon>
        <taxon>Pentapetalae</taxon>
        <taxon>rosids</taxon>
        <taxon>fabids</taxon>
        <taxon>Fabales</taxon>
        <taxon>Fabaceae</taxon>
        <taxon>Papilionoideae</taxon>
        <taxon>50 kb inversion clade</taxon>
        <taxon>NPAAA clade</taxon>
        <taxon>indigoferoid/millettioid clade</taxon>
        <taxon>Phaseoleae</taxon>
        <taxon>Glycine</taxon>
        <taxon>Glycine subgen. Soja</taxon>
    </lineage>
</organism>
<dbReference type="Gramene" id="KRH25096">
    <property type="protein sequence ID" value="KRH25096"/>
    <property type="gene ID" value="GLYMA_12G080400"/>
</dbReference>
<evidence type="ECO:0000313" key="10">
    <source>
        <dbReference type="Proteomes" id="UP000008827"/>
    </source>
</evidence>
<dbReference type="SMR" id="A0A0R0HCG0"/>
<evidence type="ECO:0000259" key="6">
    <source>
        <dbReference type="Pfam" id="PF06813"/>
    </source>
</evidence>
<keyword evidence="2 5" id="KW-0812">Transmembrane</keyword>
<dbReference type="InParanoid" id="A0A0R0HCG0"/>
<dbReference type="PaxDb" id="3847-GLYMA12G08540.2"/>
<evidence type="ECO:0000256" key="5">
    <source>
        <dbReference type="SAM" id="Phobius"/>
    </source>
</evidence>
<dbReference type="Pfam" id="PF06813">
    <property type="entry name" value="Nodulin-like"/>
    <property type="match status" value="1"/>
</dbReference>
<proteinExistence type="predicted"/>
<dbReference type="SUPFAM" id="SSF103473">
    <property type="entry name" value="MFS general substrate transporter"/>
    <property type="match status" value="1"/>
</dbReference>
<feature type="domain" description="Nodulin-like" evidence="6">
    <location>
        <begin position="26"/>
        <end position="214"/>
    </location>
</feature>
<feature type="transmembrane region" description="Helical" evidence="5">
    <location>
        <begin position="330"/>
        <end position="348"/>
    </location>
</feature>
<dbReference type="PANTHER" id="PTHR21576">
    <property type="entry name" value="UNCHARACTERIZED NODULIN-LIKE PROTEIN"/>
    <property type="match status" value="1"/>
</dbReference>
<dbReference type="EMBL" id="CM000845">
    <property type="protein sequence ID" value="KRH25096.1"/>
    <property type="molecule type" value="Genomic_DNA"/>
</dbReference>
<evidence type="ECO:0000256" key="3">
    <source>
        <dbReference type="ARBA" id="ARBA00022989"/>
    </source>
</evidence>
<keyword evidence="4 5" id="KW-0472">Membrane</keyword>
<protein>
    <submittedName>
        <fullName evidence="8 9">Uncharacterized protein</fullName>
    </submittedName>
</protein>
<reference evidence="9" key="2">
    <citation type="submission" date="2018-02" db="UniProtKB">
        <authorList>
            <consortium name="EnsemblPlants"/>
        </authorList>
    </citation>
    <scope>IDENTIFICATION</scope>
    <source>
        <strain evidence="9">Williams 82</strain>
    </source>
</reference>
<dbReference type="InterPro" id="IPR037071">
    <property type="entry name" value="Amyloid_glyco_Abeta_sf"/>
</dbReference>
<accession>A0A0R0HCG0</accession>
<dbReference type="AlphaFoldDB" id="A0A0R0HCG0"/>
<dbReference type="EnsemblPlants" id="KRH25096">
    <property type="protein sequence ID" value="KRH25096"/>
    <property type="gene ID" value="GLYMA_12G080400"/>
</dbReference>
<dbReference type="InterPro" id="IPR056555">
    <property type="entry name" value="NFD4_C"/>
</dbReference>
<feature type="transmembrane region" description="Helical" evidence="5">
    <location>
        <begin position="368"/>
        <end position="389"/>
    </location>
</feature>
<feature type="transmembrane region" description="Helical" evidence="5">
    <location>
        <begin position="122"/>
        <end position="142"/>
    </location>
</feature>
<dbReference type="PANTHER" id="PTHR21576:SF29">
    <property type="entry name" value="NODULIN-LIKE DOMAIN-CONTAINING PROTEIN"/>
    <property type="match status" value="1"/>
</dbReference>
<feature type="transmembrane region" description="Helical" evidence="5">
    <location>
        <begin position="162"/>
        <end position="178"/>
    </location>
</feature>
<dbReference type="InterPro" id="IPR010658">
    <property type="entry name" value="Nodulin-like"/>
</dbReference>
<evidence type="ECO:0000256" key="4">
    <source>
        <dbReference type="ARBA" id="ARBA00023136"/>
    </source>
</evidence>
<dbReference type="Gene3D" id="4.10.230.10">
    <property type="entry name" value="Amyloidogenic glycoprotein, amyloid-beta peptide"/>
    <property type="match status" value="1"/>
</dbReference>
<keyword evidence="10" id="KW-1185">Reference proteome</keyword>
<evidence type="ECO:0000256" key="2">
    <source>
        <dbReference type="ARBA" id="ARBA00022692"/>
    </source>
</evidence>
<feature type="transmembrane region" description="Helical" evidence="5">
    <location>
        <begin position="25"/>
        <end position="44"/>
    </location>
</feature>
<feature type="domain" description="NFD4 C-terminal" evidence="7">
    <location>
        <begin position="287"/>
        <end position="406"/>
    </location>
</feature>
<evidence type="ECO:0000256" key="1">
    <source>
        <dbReference type="ARBA" id="ARBA00004141"/>
    </source>
</evidence>
<evidence type="ECO:0000313" key="9">
    <source>
        <dbReference type="EnsemblPlants" id="KRH25096"/>
    </source>
</evidence>
<dbReference type="Pfam" id="PF23262">
    <property type="entry name" value="NFD4_C"/>
    <property type="match status" value="1"/>
</dbReference>
<comment type="subcellular location">
    <subcellularLocation>
        <location evidence="1">Membrane</location>
        <topology evidence="1">Multi-pass membrane protein</topology>
    </subcellularLocation>
</comment>
<feature type="transmembrane region" description="Helical" evidence="5">
    <location>
        <begin position="90"/>
        <end position="110"/>
    </location>
</feature>
<reference evidence="8" key="3">
    <citation type="submission" date="2018-07" db="EMBL/GenBank/DDBJ databases">
        <title>WGS assembly of Glycine max.</title>
        <authorList>
            <person name="Schmutz J."/>
            <person name="Cannon S."/>
            <person name="Schlueter J."/>
            <person name="Ma J."/>
            <person name="Mitros T."/>
            <person name="Nelson W."/>
            <person name="Hyten D."/>
            <person name="Song Q."/>
            <person name="Thelen J."/>
            <person name="Cheng J."/>
            <person name="Xu D."/>
            <person name="Hellsten U."/>
            <person name="May G."/>
            <person name="Yu Y."/>
            <person name="Sakurai T."/>
            <person name="Umezawa T."/>
            <person name="Bhattacharyya M."/>
            <person name="Sandhu D."/>
            <person name="Valliyodan B."/>
            <person name="Lindquist E."/>
            <person name="Peto M."/>
            <person name="Grant D."/>
            <person name="Shu S."/>
            <person name="Goodstein D."/>
            <person name="Barry K."/>
            <person name="Futrell-Griggs M."/>
            <person name="Abernathy B."/>
            <person name="Du J."/>
            <person name="Tian Z."/>
            <person name="Zhu L."/>
            <person name="Gill N."/>
            <person name="Joshi T."/>
            <person name="Libault M."/>
            <person name="Sethuraman A."/>
            <person name="Zhang X."/>
            <person name="Shinozaki K."/>
            <person name="Nguyen H."/>
            <person name="Wing R."/>
            <person name="Cregan P."/>
            <person name="Specht J."/>
            <person name="Grimwood J."/>
            <person name="Rokhsar D."/>
            <person name="Stacey G."/>
            <person name="Shoemaker R."/>
            <person name="Jackson S."/>
        </authorList>
    </citation>
    <scope>NUCLEOTIDE SEQUENCE</scope>
    <source>
        <tissue evidence="8">Callus</tissue>
    </source>
</reference>
<name>A0A0R0HCG0_SOYBN</name>
<dbReference type="STRING" id="3847.A0A0R0HCG0"/>
<gene>
    <name evidence="8" type="ORF">GLYMA_12G080400</name>
</gene>
<dbReference type="Proteomes" id="UP000008827">
    <property type="component" value="Chromosome 12"/>
</dbReference>
<dbReference type="OMA" id="IMKVGTS"/>
<sequence length="426" mass="46594">MTTNNTNTRQFGVVKFIAQVIQGRLFMLCASFFIMAGAGGTYVFGSYSEEIKSSQGYDQSTLNFLGFCKDLGSNFGTPVGLLGEVVPPWLVIKLGSAFDFGGYFMIWLAVTGRISKLHVWQVCIYIAIGSSSLSFANTGVITTSVKNFPESRGRILGLLKGYLGHSGAIMTQVYLAIYGNDSESLIHLIAWLPAAISIAFASVIRIMKVGTSTKNPIEPKVVIEKLQVVEPRDEDAKISSFANIFNKPERGVDHTILQALLSIDMLLLISSFAGKALGYNGNTARSYVSLVSIWNFFGRVLSVQNSSPLLAFSHFVTSIGHLIIFPAPGWVYFASVIVGFSFGVTLPLSYATTSEIFGLKYFSTLQNIVVTVIPLASYVLNVRVAGFFYDREAKNQLKKSGKIWVKGTELSCIGTECFWLPLIIML</sequence>
<evidence type="ECO:0000259" key="7">
    <source>
        <dbReference type="Pfam" id="PF23262"/>
    </source>
</evidence>